<proteinExistence type="predicted"/>
<reference evidence="2 3" key="1">
    <citation type="submission" date="2019-03" db="EMBL/GenBank/DDBJ databases">
        <title>First draft genome of Liparis tanakae, snailfish: a comprehensive survey of snailfish specific genes.</title>
        <authorList>
            <person name="Kim W."/>
            <person name="Song I."/>
            <person name="Jeong J.-H."/>
            <person name="Kim D."/>
            <person name="Kim S."/>
            <person name="Ryu S."/>
            <person name="Song J.Y."/>
            <person name="Lee S.K."/>
        </authorList>
    </citation>
    <scope>NUCLEOTIDE SEQUENCE [LARGE SCALE GENOMIC DNA]</scope>
    <source>
        <tissue evidence="2">Muscle</tissue>
    </source>
</reference>
<feature type="compositionally biased region" description="Low complexity" evidence="1">
    <location>
        <begin position="73"/>
        <end position="82"/>
    </location>
</feature>
<sequence length="217" mass="23001">MSHHRISMGLAGQPRTPGFLLVERQLRLRVAAAASASFSLAIYLCAGVKEMSARPEGTLNEYIPGTTRRKARPAAASAPPAAGSGGGLAASRTASLQWRAWKERRGGANAVQPETLSLSPLAVSSPVSEFDGAREARRRAAGLRPGCDCSCVSRKDRCLLPSGVFQDRRSSPASRGTGGRLAGSLTALQRGEPPHQRCGVRLSHRDFLGLYADDLAR</sequence>
<evidence type="ECO:0000313" key="2">
    <source>
        <dbReference type="EMBL" id="TNN65458.1"/>
    </source>
</evidence>
<protein>
    <submittedName>
        <fullName evidence="2">Uncharacterized protein</fullName>
    </submittedName>
</protein>
<evidence type="ECO:0000313" key="3">
    <source>
        <dbReference type="Proteomes" id="UP000314294"/>
    </source>
</evidence>
<keyword evidence="3" id="KW-1185">Reference proteome</keyword>
<dbReference type="Proteomes" id="UP000314294">
    <property type="component" value="Unassembled WGS sequence"/>
</dbReference>
<gene>
    <name evidence="2" type="ORF">EYF80_024277</name>
</gene>
<organism evidence="2 3">
    <name type="scientific">Liparis tanakae</name>
    <name type="common">Tanaka's snailfish</name>
    <dbReference type="NCBI Taxonomy" id="230148"/>
    <lineage>
        <taxon>Eukaryota</taxon>
        <taxon>Metazoa</taxon>
        <taxon>Chordata</taxon>
        <taxon>Craniata</taxon>
        <taxon>Vertebrata</taxon>
        <taxon>Euteleostomi</taxon>
        <taxon>Actinopterygii</taxon>
        <taxon>Neopterygii</taxon>
        <taxon>Teleostei</taxon>
        <taxon>Neoteleostei</taxon>
        <taxon>Acanthomorphata</taxon>
        <taxon>Eupercaria</taxon>
        <taxon>Perciformes</taxon>
        <taxon>Cottioidei</taxon>
        <taxon>Cottales</taxon>
        <taxon>Liparidae</taxon>
        <taxon>Liparis</taxon>
    </lineage>
</organism>
<feature type="region of interest" description="Disordered" evidence="1">
    <location>
        <begin position="59"/>
        <end position="89"/>
    </location>
</feature>
<dbReference type="AlphaFoldDB" id="A0A4Z2HHZ3"/>
<comment type="caution">
    <text evidence="2">The sequence shown here is derived from an EMBL/GenBank/DDBJ whole genome shotgun (WGS) entry which is preliminary data.</text>
</comment>
<dbReference type="EMBL" id="SRLO01000234">
    <property type="protein sequence ID" value="TNN65458.1"/>
    <property type="molecule type" value="Genomic_DNA"/>
</dbReference>
<evidence type="ECO:0000256" key="1">
    <source>
        <dbReference type="SAM" id="MobiDB-lite"/>
    </source>
</evidence>
<accession>A0A4Z2HHZ3</accession>
<name>A0A4Z2HHZ3_9TELE</name>